<evidence type="ECO:0000256" key="5">
    <source>
        <dbReference type="ARBA" id="ARBA00022989"/>
    </source>
</evidence>
<keyword evidence="7" id="KW-0924">Ammonia transport</keyword>
<dbReference type="PANTHER" id="PTHR11730:SF6">
    <property type="entry name" value="AMMONIUM TRANSPORTER"/>
    <property type="match status" value="1"/>
</dbReference>
<feature type="transmembrane region" description="Helical" evidence="8">
    <location>
        <begin position="260"/>
        <end position="279"/>
    </location>
</feature>
<dbReference type="GO" id="GO:0008519">
    <property type="term" value="F:ammonium channel activity"/>
    <property type="evidence" value="ECO:0007669"/>
    <property type="project" value="InterPro"/>
</dbReference>
<evidence type="ECO:0000313" key="10">
    <source>
        <dbReference type="EMBL" id="CAG9319946.1"/>
    </source>
</evidence>
<keyword evidence="4 8" id="KW-0812">Transmembrane</keyword>
<feature type="domain" description="Ammonium transporter AmtB-like" evidence="9">
    <location>
        <begin position="1"/>
        <end position="377"/>
    </location>
</feature>
<dbReference type="Proteomes" id="UP001162131">
    <property type="component" value="Unassembled WGS sequence"/>
</dbReference>
<dbReference type="Gene3D" id="1.10.3430.10">
    <property type="entry name" value="Ammonium transporter AmtB like domains"/>
    <property type="match status" value="1"/>
</dbReference>
<dbReference type="InterPro" id="IPR029020">
    <property type="entry name" value="Ammonium/urea_transptr"/>
</dbReference>
<feature type="transmembrane region" description="Helical" evidence="8">
    <location>
        <begin position="291"/>
        <end position="309"/>
    </location>
</feature>
<dbReference type="GO" id="GO:0005886">
    <property type="term" value="C:plasma membrane"/>
    <property type="evidence" value="ECO:0007669"/>
    <property type="project" value="TreeGrafter"/>
</dbReference>
<accession>A0AAU9J3S6</accession>
<keyword evidence="3" id="KW-0813">Transport</keyword>
<reference evidence="10" key="1">
    <citation type="submission" date="2021-09" db="EMBL/GenBank/DDBJ databases">
        <authorList>
            <consortium name="AG Swart"/>
            <person name="Singh M."/>
            <person name="Singh A."/>
            <person name="Seah K."/>
            <person name="Emmerich C."/>
        </authorList>
    </citation>
    <scope>NUCLEOTIDE SEQUENCE</scope>
    <source>
        <strain evidence="10">ATCC30299</strain>
    </source>
</reference>
<evidence type="ECO:0000256" key="6">
    <source>
        <dbReference type="ARBA" id="ARBA00023136"/>
    </source>
</evidence>
<dbReference type="InterPro" id="IPR024041">
    <property type="entry name" value="NH4_transpt_AmtB-like_dom"/>
</dbReference>
<dbReference type="AlphaFoldDB" id="A0AAU9J3S6"/>
<organism evidence="10 11">
    <name type="scientific">Blepharisma stoltei</name>
    <dbReference type="NCBI Taxonomy" id="1481888"/>
    <lineage>
        <taxon>Eukaryota</taxon>
        <taxon>Sar</taxon>
        <taxon>Alveolata</taxon>
        <taxon>Ciliophora</taxon>
        <taxon>Postciliodesmatophora</taxon>
        <taxon>Heterotrichea</taxon>
        <taxon>Heterotrichida</taxon>
        <taxon>Blepharismidae</taxon>
        <taxon>Blepharisma</taxon>
    </lineage>
</organism>
<feature type="transmembrane region" description="Helical" evidence="8">
    <location>
        <begin position="95"/>
        <end position="117"/>
    </location>
</feature>
<dbReference type="PANTHER" id="PTHR11730">
    <property type="entry name" value="AMMONIUM TRANSPORTER"/>
    <property type="match status" value="1"/>
</dbReference>
<feature type="transmembrane region" description="Helical" evidence="8">
    <location>
        <begin position="236"/>
        <end position="254"/>
    </location>
</feature>
<keyword evidence="5 8" id="KW-1133">Transmembrane helix</keyword>
<evidence type="ECO:0000256" key="1">
    <source>
        <dbReference type="ARBA" id="ARBA00004141"/>
    </source>
</evidence>
<sequence>MMEYGICRKGFGNHIIVKNWLQFSIGFAAWWLVGYGFAFGDPYHNEFIGRRFFGGDDWLKQRDKHHGSCASFFGLAGIFTIFIVNCAIAEKVKYLVYPFIAFAIMAWIWPVVVAWNWGGGWLYSEIKDVPMIDLGGTITVFLFAGSIAYVAAILTGKRLGRFDQRTEHYFYMESHVIYVLGATLTMLGIFGLTISLAPTNTHRGIGAINSWICGSLSAITAYMLMTMSKHDLHTHYIAIYQGFIAGQVMIASSAFNSAVWQAGIVGVMSGVWFTLFYTIFRWMRIDDTMNVSATFGAPAFLGGFLPGFITDTYGIFWQESSGHNLAAQVVGVFTIMGWAMFWAIIVFLLLRVIGMLILDDVMQKETLEGTEIGMSGYYAPGTSEKVANAD</sequence>
<comment type="similarity">
    <text evidence="2">Belongs to the ammonia transporter channel (TC 1.A.11.2) family.</text>
</comment>
<feature type="transmembrane region" description="Helical" evidence="8">
    <location>
        <begin position="20"/>
        <end position="38"/>
    </location>
</feature>
<keyword evidence="6 8" id="KW-0472">Membrane</keyword>
<evidence type="ECO:0000256" key="8">
    <source>
        <dbReference type="SAM" id="Phobius"/>
    </source>
</evidence>
<evidence type="ECO:0000313" key="11">
    <source>
        <dbReference type="Proteomes" id="UP001162131"/>
    </source>
</evidence>
<dbReference type="GO" id="GO:0097272">
    <property type="term" value="P:ammonium homeostasis"/>
    <property type="evidence" value="ECO:0007669"/>
    <property type="project" value="TreeGrafter"/>
</dbReference>
<comment type="caution">
    <text evidence="10">The sequence shown here is derived from an EMBL/GenBank/DDBJ whole genome shotgun (WGS) entry which is preliminary data.</text>
</comment>
<dbReference type="EMBL" id="CAJZBQ010000024">
    <property type="protein sequence ID" value="CAG9319946.1"/>
    <property type="molecule type" value="Genomic_DNA"/>
</dbReference>
<gene>
    <name evidence="10" type="ORF">BSTOLATCC_MIC25189</name>
</gene>
<proteinExistence type="inferred from homology"/>
<feature type="transmembrane region" description="Helical" evidence="8">
    <location>
        <begin position="176"/>
        <end position="198"/>
    </location>
</feature>
<evidence type="ECO:0000259" key="9">
    <source>
        <dbReference type="Pfam" id="PF00909"/>
    </source>
</evidence>
<dbReference type="SUPFAM" id="SSF111352">
    <property type="entry name" value="Ammonium transporter"/>
    <property type="match status" value="1"/>
</dbReference>
<name>A0AAU9J3S6_9CILI</name>
<feature type="transmembrane region" description="Helical" evidence="8">
    <location>
        <begin position="137"/>
        <end position="155"/>
    </location>
</feature>
<evidence type="ECO:0000256" key="3">
    <source>
        <dbReference type="ARBA" id="ARBA00022448"/>
    </source>
</evidence>
<feature type="transmembrane region" description="Helical" evidence="8">
    <location>
        <begin position="329"/>
        <end position="354"/>
    </location>
</feature>
<dbReference type="Pfam" id="PF00909">
    <property type="entry name" value="Ammonium_transp"/>
    <property type="match status" value="1"/>
</dbReference>
<protein>
    <recommendedName>
        <fullName evidence="9">Ammonium transporter AmtB-like domain-containing protein</fullName>
    </recommendedName>
</protein>
<feature type="transmembrane region" description="Helical" evidence="8">
    <location>
        <begin position="204"/>
        <end position="224"/>
    </location>
</feature>
<feature type="transmembrane region" description="Helical" evidence="8">
    <location>
        <begin position="70"/>
        <end position="88"/>
    </location>
</feature>
<evidence type="ECO:0000256" key="4">
    <source>
        <dbReference type="ARBA" id="ARBA00022692"/>
    </source>
</evidence>
<keyword evidence="11" id="KW-1185">Reference proteome</keyword>
<evidence type="ECO:0000256" key="2">
    <source>
        <dbReference type="ARBA" id="ARBA00005887"/>
    </source>
</evidence>
<comment type="subcellular location">
    <subcellularLocation>
        <location evidence="1">Membrane</location>
        <topology evidence="1">Multi-pass membrane protein</topology>
    </subcellularLocation>
</comment>
<evidence type="ECO:0000256" key="7">
    <source>
        <dbReference type="ARBA" id="ARBA00023177"/>
    </source>
</evidence>